<evidence type="ECO:0000256" key="1">
    <source>
        <dbReference type="SAM" id="Coils"/>
    </source>
</evidence>
<evidence type="ECO:0000256" key="2">
    <source>
        <dbReference type="SAM" id="MobiDB-lite"/>
    </source>
</evidence>
<proteinExistence type="predicted"/>
<dbReference type="GO" id="GO:0043683">
    <property type="term" value="P:type IV pilus assembly"/>
    <property type="evidence" value="ECO:0007669"/>
    <property type="project" value="InterPro"/>
</dbReference>
<dbReference type="Pfam" id="PF04350">
    <property type="entry name" value="PilO"/>
    <property type="match status" value="1"/>
</dbReference>
<dbReference type="InterPro" id="IPR014717">
    <property type="entry name" value="Transl_elong_EF1B/ribsomal_bS6"/>
</dbReference>
<dbReference type="PANTHER" id="PTHR39555:SF1">
    <property type="entry name" value="TYPE IV PILUS INNER MEMBRANE COMPONENT PILO"/>
    <property type="match status" value="1"/>
</dbReference>
<evidence type="ECO:0000313" key="3">
    <source>
        <dbReference type="EMBL" id="PIQ75591.1"/>
    </source>
</evidence>
<dbReference type="EMBL" id="PCVO01000004">
    <property type="protein sequence ID" value="PIQ75591.1"/>
    <property type="molecule type" value="Genomic_DNA"/>
</dbReference>
<dbReference type="PANTHER" id="PTHR39555">
    <property type="entry name" value="FIMBRIAL ASSEMBLY PROTEIN PILO-LIKE PROTEIN-RELATED"/>
    <property type="match status" value="1"/>
</dbReference>
<accession>A0A2H0KTV0</accession>
<reference evidence="3 4" key="1">
    <citation type="submission" date="2017-09" db="EMBL/GenBank/DDBJ databases">
        <title>Depth-based differentiation of microbial function through sediment-hosted aquifers and enrichment of novel symbionts in the deep terrestrial subsurface.</title>
        <authorList>
            <person name="Probst A.J."/>
            <person name="Ladd B."/>
            <person name="Jarett J.K."/>
            <person name="Geller-Mcgrath D.E."/>
            <person name="Sieber C.M."/>
            <person name="Emerson J.B."/>
            <person name="Anantharaman K."/>
            <person name="Thomas B.C."/>
            <person name="Malmstrom R."/>
            <person name="Stieglmeier M."/>
            <person name="Klingl A."/>
            <person name="Woyke T."/>
            <person name="Ryan C.M."/>
            <person name="Banfield J.F."/>
        </authorList>
    </citation>
    <scope>NUCLEOTIDE SEQUENCE [LARGE SCALE GENOMIC DNA]</scope>
    <source>
        <strain evidence="3">CG11_big_fil_rev_8_21_14_0_20_40_15</strain>
    </source>
</reference>
<feature type="compositionally biased region" description="Polar residues" evidence="2">
    <location>
        <begin position="119"/>
        <end position="137"/>
    </location>
</feature>
<evidence type="ECO:0000313" key="4">
    <source>
        <dbReference type="Proteomes" id="UP000229317"/>
    </source>
</evidence>
<dbReference type="Gene3D" id="3.30.70.60">
    <property type="match status" value="1"/>
</dbReference>
<dbReference type="Proteomes" id="UP000229317">
    <property type="component" value="Unassembled WGS sequence"/>
</dbReference>
<protein>
    <submittedName>
        <fullName evidence="3">Uncharacterized protein</fullName>
    </submittedName>
</protein>
<dbReference type="AlphaFoldDB" id="A0A2H0KTV0"/>
<feature type="region of interest" description="Disordered" evidence="2">
    <location>
        <begin position="107"/>
        <end position="137"/>
    </location>
</feature>
<keyword evidence="1" id="KW-0175">Coiled coil</keyword>
<feature type="coiled-coil region" evidence="1">
    <location>
        <begin position="40"/>
        <end position="67"/>
    </location>
</feature>
<dbReference type="InterPro" id="IPR007445">
    <property type="entry name" value="PilO"/>
</dbReference>
<sequence>MTKERLIIIGSLSALALAVAFLIMPALDSLNADRQFVAEKKSTLEQITSFNQKIEEMNRQYKAEELERLLSILPKEEELPSLLIQLEALATGNGLIMESVDFSEIAQTSETAPPRPSPELQNVFPQSQETSGKSASLNPQEVQSALYKILAVRLKLSGGYGAFKNYLQAVEKNLRLMDVSSLDLNTSSGTAQNFAFSVNLQVYYQ</sequence>
<comment type="caution">
    <text evidence="3">The sequence shown here is derived from an EMBL/GenBank/DDBJ whole genome shotgun (WGS) entry which is preliminary data.</text>
</comment>
<dbReference type="GO" id="GO:0043107">
    <property type="term" value="P:type IV pilus-dependent motility"/>
    <property type="evidence" value="ECO:0007669"/>
    <property type="project" value="InterPro"/>
</dbReference>
<gene>
    <name evidence="3" type="ORF">COV84_00300</name>
</gene>
<organism evidence="3 4">
    <name type="scientific">Candidatus Portnoybacteria bacterium CG11_big_fil_rev_8_21_14_0_20_40_15</name>
    <dbReference type="NCBI Taxonomy" id="1974817"/>
    <lineage>
        <taxon>Bacteria</taxon>
        <taxon>Candidatus Portnoyibacteriota</taxon>
    </lineage>
</organism>
<name>A0A2H0KTV0_9BACT</name>